<evidence type="ECO:0000313" key="3">
    <source>
        <dbReference type="EMBL" id="KNC67555.1"/>
    </source>
</evidence>
<feature type="domain" description="Prenyltransferase alpha-alpha toroid" evidence="2">
    <location>
        <begin position="9"/>
        <end position="164"/>
    </location>
</feature>
<keyword evidence="1" id="KW-0677">Repeat</keyword>
<dbReference type="Gene3D" id="1.50.10.20">
    <property type="match status" value="2"/>
</dbReference>
<name>A0A0L0ET41_9GAMM</name>
<accession>A0A0L0ET41</accession>
<dbReference type="EMBL" id="LFZX01000061">
    <property type="protein sequence ID" value="KNC67555.1"/>
    <property type="molecule type" value="Genomic_DNA"/>
</dbReference>
<reference evidence="4" key="1">
    <citation type="submission" date="2015-07" db="EMBL/GenBank/DDBJ databases">
        <title>Draft genome sequence of a Pseudoalteromonas rubra strain, OCN096, isolated from Kaneohe Bay, Oahu, Hawaii.</title>
        <authorList>
            <person name="Beurmann S."/>
            <person name="Ushijima B."/>
            <person name="Belcaid M."/>
            <person name="Callahan S.M."/>
            <person name="Aeby G.S."/>
        </authorList>
    </citation>
    <scope>NUCLEOTIDE SEQUENCE [LARGE SCALE GENOMIC DNA]</scope>
    <source>
        <strain evidence="4">OCN096</strain>
    </source>
</reference>
<dbReference type="InterPro" id="IPR008930">
    <property type="entry name" value="Terpenoid_cyclase/PrenylTrfase"/>
</dbReference>
<dbReference type="Pfam" id="PF00432">
    <property type="entry name" value="Prenyltrans"/>
    <property type="match status" value="2"/>
</dbReference>
<evidence type="ECO:0000313" key="4">
    <source>
        <dbReference type="Proteomes" id="UP000036850"/>
    </source>
</evidence>
<protein>
    <recommendedName>
        <fullName evidence="2">Prenyltransferase alpha-alpha toroid domain-containing protein</fullName>
    </recommendedName>
</protein>
<evidence type="ECO:0000259" key="2">
    <source>
        <dbReference type="Pfam" id="PF00432"/>
    </source>
</evidence>
<dbReference type="InterPro" id="IPR001330">
    <property type="entry name" value="Prenyltrans"/>
</dbReference>
<feature type="domain" description="Prenyltransferase alpha-alpha toroid" evidence="2">
    <location>
        <begin position="208"/>
        <end position="281"/>
    </location>
</feature>
<organism evidence="3 4">
    <name type="scientific">Pseudoalteromonas rubra</name>
    <dbReference type="NCBI Taxonomy" id="43658"/>
    <lineage>
        <taxon>Bacteria</taxon>
        <taxon>Pseudomonadati</taxon>
        <taxon>Pseudomonadota</taxon>
        <taxon>Gammaproteobacteria</taxon>
        <taxon>Alteromonadales</taxon>
        <taxon>Pseudoalteromonadaceae</taxon>
        <taxon>Pseudoalteromonas</taxon>
    </lineage>
</organism>
<dbReference type="Proteomes" id="UP000036850">
    <property type="component" value="Unassembled WGS sequence"/>
</dbReference>
<dbReference type="SUPFAM" id="SSF48239">
    <property type="entry name" value="Terpenoid cyclases/Protein prenyltransferases"/>
    <property type="match status" value="1"/>
</dbReference>
<dbReference type="PATRIC" id="fig|43658.6.peg.4168"/>
<dbReference type="AlphaFoldDB" id="A0A0L0ET41"/>
<proteinExistence type="predicted"/>
<evidence type="ECO:0000256" key="1">
    <source>
        <dbReference type="ARBA" id="ARBA00022737"/>
    </source>
</evidence>
<gene>
    <name evidence="3" type="ORF">AC626_09985</name>
</gene>
<dbReference type="GO" id="GO:0003824">
    <property type="term" value="F:catalytic activity"/>
    <property type="evidence" value="ECO:0007669"/>
    <property type="project" value="InterPro"/>
</dbReference>
<comment type="caution">
    <text evidence="3">The sequence shown here is derived from an EMBL/GenBank/DDBJ whole genome shotgun (WGS) entry which is preliminary data.</text>
</comment>
<sequence length="377" mass="43527">MRLDELQRIENRYLKFILSCKIDDCSFSLTKGGDRSAYATCFAVFGLNTVGEDPLKHIDKEKLSAYLKSSLEEQKEKHGIYSKPFLQLLCFVFSVFELISLNVKDILGEYIEEFVTSIDLEHFLGSKGVDTGRPSSGNYAMFAAIVSHMSNKYRIIENDNIDKWFDYHNRNMNDFGFWCTPSRETYTQFQNGYHQYEIYDFFEKEIKNLDAAARLVLALQDPDGHFAPIPGGGGCYDYDAFSILMTAYSKSSDEKILGALEKLANAICNEQNSDGGFCESQYFRPFNFKNICKISISLLKPHLQSFPEKLKMILSLSRPQFAKISTHWSQVDRGWNESDMWDSWFRYLIIKRYYTMLGVLDRDNRALGTIGIGFYHE</sequence>